<gene>
    <name evidence="5" type="ORF">JW613_14720</name>
</gene>
<dbReference type="GeneID" id="96259858"/>
<accession>A0ABS3XW55</accession>
<evidence type="ECO:0000313" key="5">
    <source>
        <dbReference type="EMBL" id="MBO8199540.1"/>
    </source>
</evidence>
<protein>
    <submittedName>
        <fullName evidence="5">Protease inhibitor I42 family protein</fullName>
    </submittedName>
</protein>
<feature type="region of interest" description="Disordered" evidence="3">
    <location>
        <begin position="35"/>
        <end position="59"/>
    </location>
</feature>
<dbReference type="SUPFAM" id="SSF141066">
    <property type="entry name" value="ICP-like"/>
    <property type="match status" value="1"/>
</dbReference>
<dbReference type="GO" id="GO:0030414">
    <property type="term" value="F:peptidase inhibitor activity"/>
    <property type="evidence" value="ECO:0007669"/>
    <property type="project" value="UniProtKB-KW"/>
</dbReference>
<evidence type="ECO:0000313" key="6">
    <source>
        <dbReference type="Proteomes" id="UP000721954"/>
    </source>
</evidence>
<evidence type="ECO:0000256" key="2">
    <source>
        <dbReference type="ARBA" id="ARBA00022704"/>
    </source>
</evidence>
<evidence type="ECO:0000256" key="1">
    <source>
        <dbReference type="ARBA" id="ARBA00022690"/>
    </source>
</evidence>
<organism evidence="5 6">
    <name type="scientific">Streptomyces smyrnaeus</name>
    <dbReference type="NCBI Taxonomy" id="1387713"/>
    <lineage>
        <taxon>Bacteria</taxon>
        <taxon>Bacillati</taxon>
        <taxon>Actinomycetota</taxon>
        <taxon>Actinomycetes</taxon>
        <taxon>Kitasatosporales</taxon>
        <taxon>Streptomycetaceae</taxon>
        <taxon>Streptomyces</taxon>
    </lineage>
</organism>
<feature type="domain" description="Proteinase inhibitor I42 chagasin" evidence="4">
    <location>
        <begin position="71"/>
        <end position="144"/>
    </location>
</feature>
<reference evidence="5 6" key="1">
    <citation type="submission" date="2021-02" db="EMBL/GenBank/DDBJ databases">
        <title>Streptomyces spirodelae sp. nov., isolated from duckweed.</title>
        <authorList>
            <person name="Saimee Y."/>
            <person name="Duangmal K."/>
        </authorList>
    </citation>
    <scope>NUCLEOTIDE SEQUENCE [LARGE SCALE GENOMIC DNA]</scope>
    <source>
        <strain evidence="5 6">DSM 42105</strain>
    </source>
</reference>
<name>A0ABS3XW55_9ACTN</name>
<sequence>MDLSTTGDEMRCTKRRRKQATPALAVLLAATACGGGGSGGAGGGSDSGGDGGSGVPRPREFGVEQTSVHVRPDEQFVLKVPYRPGEGYRWIVRGQRPDPKIVTRLETSSHGFDPDSAGDRGERWYSFRAEKPGSTRLRLRECFQCGTGNQRIDEDHGVTDVTFRITVAD</sequence>
<dbReference type="EMBL" id="JAFFZM010000008">
    <property type="protein sequence ID" value="MBO8199540.1"/>
    <property type="molecule type" value="Genomic_DNA"/>
</dbReference>
<proteinExistence type="predicted"/>
<keyword evidence="2" id="KW-0789">Thiol protease inhibitor</keyword>
<keyword evidence="1 5" id="KW-0646">Protease inhibitor</keyword>
<dbReference type="RefSeq" id="WP_209211276.1">
    <property type="nucleotide sequence ID" value="NZ_JAFFZM010000008.1"/>
</dbReference>
<dbReference type="Proteomes" id="UP000721954">
    <property type="component" value="Unassembled WGS sequence"/>
</dbReference>
<dbReference type="Pfam" id="PF09394">
    <property type="entry name" value="Inhibitor_I42"/>
    <property type="match status" value="1"/>
</dbReference>
<evidence type="ECO:0000259" key="4">
    <source>
        <dbReference type="Pfam" id="PF09394"/>
    </source>
</evidence>
<feature type="compositionally biased region" description="Gly residues" evidence="3">
    <location>
        <begin position="35"/>
        <end position="54"/>
    </location>
</feature>
<evidence type="ECO:0000256" key="3">
    <source>
        <dbReference type="SAM" id="MobiDB-lite"/>
    </source>
</evidence>
<dbReference type="InterPro" id="IPR036331">
    <property type="entry name" value="Chagasin-like_sf"/>
</dbReference>
<comment type="caution">
    <text evidence="5">The sequence shown here is derived from an EMBL/GenBank/DDBJ whole genome shotgun (WGS) entry which is preliminary data.</text>
</comment>
<keyword evidence="6" id="KW-1185">Reference proteome</keyword>
<dbReference type="InterPro" id="IPR018990">
    <property type="entry name" value="Prot_inh_I42_chagasin"/>
</dbReference>
<dbReference type="Gene3D" id="2.60.40.2020">
    <property type="match status" value="1"/>
</dbReference>